<dbReference type="AlphaFoldDB" id="A0A318H3K1"/>
<evidence type="ECO:0000313" key="3">
    <source>
        <dbReference type="Proteomes" id="UP000247811"/>
    </source>
</evidence>
<dbReference type="InterPro" id="IPR009081">
    <property type="entry name" value="PP-bd_ACP"/>
</dbReference>
<name>A0A318H3K1_9BURK</name>
<dbReference type="InterPro" id="IPR036736">
    <property type="entry name" value="ACP-like_sf"/>
</dbReference>
<comment type="caution">
    <text evidence="2">The sequence shown here is derived from an EMBL/GenBank/DDBJ whole genome shotgun (WGS) entry which is preliminary data.</text>
</comment>
<dbReference type="EMBL" id="QJJS01000003">
    <property type="protein sequence ID" value="PXW98126.1"/>
    <property type="molecule type" value="Genomic_DNA"/>
</dbReference>
<dbReference type="Gene3D" id="1.10.1200.10">
    <property type="entry name" value="ACP-like"/>
    <property type="match status" value="1"/>
</dbReference>
<dbReference type="RefSeq" id="WP_110399692.1">
    <property type="nucleotide sequence ID" value="NZ_QJJS01000003.1"/>
</dbReference>
<evidence type="ECO:0000259" key="1">
    <source>
        <dbReference type="PROSITE" id="PS50075"/>
    </source>
</evidence>
<proteinExistence type="predicted"/>
<accession>A0A318H3K1</accession>
<organism evidence="2 3">
    <name type="scientific">Sphaerotilus hippei</name>
    <dbReference type="NCBI Taxonomy" id="744406"/>
    <lineage>
        <taxon>Bacteria</taxon>
        <taxon>Pseudomonadati</taxon>
        <taxon>Pseudomonadota</taxon>
        <taxon>Betaproteobacteria</taxon>
        <taxon>Burkholderiales</taxon>
        <taxon>Sphaerotilaceae</taxon>
        <taxon>Sphaerotilus</taxon>
    </lineage>
</organism>
<keyword evidence="3" id="KW-1185">Reference proteome</keyword>
<dbReference type="Proteomes" id="UP000247811">
    <property type="component" value="Unassembled WGS sequence"/>
</dbReference>
<dbReference type="NCBIfam" id="NF005480">
    <property type="entry name" value="PRK07081.1"/>
    <property type="match status" value="1"/>
</dbReference>
<reference evidence="2 3" key="1">
    <citation type="submission" date="2018-05" db="EMBL/GenBank/DDBJ databases">
        <title>Genomic Encyclopedia of Type Strains, Phase IV (KMG-IV): sequencing the most valuable type-strain genomes for metagenomic binning, comparative biology and taxonomic classification.</title>
        <authorList>
            <person name="Goeker M."/>
        </authorList>
    </citation>
    <scope>NUCLEOTIDE SEQUENCE [LARGE SCALE GENOMIC DNA]</scope>
    <source>
        <strain evidence="2 3">DSM 566</strain>
    </source>
</reference>
<protein>
    <submittedName>
        <fullName evidence="2">Phosphopantetheine binding protein</fullName>
    </submittedName>
</protein>
<dbReference type="PROSITE" id="PS50075">
    <property type="entry name" value="CARRIER"/>
    <property type="match status" value="1"/>
</dbReference>
<evidence type="ECO:0000313" key="2">
    <source>
        <dbReference type="EMBL" id="PXW98126.1"/>
    </source>
</evidence>
<dbReference type="Pfam" id="PF00550">
    <property type="entry name" value="PP-binding"/>
    <property type="match status" value="1"/>
</dbReference>
<gene>
    <name evidence="2" type="ORF">C7444_103222</name>
</gene>
<feature type="domain" description="Carrier" evidence="1">
    <location>
        <begin position="8"/>
        <end position="86"/>
    </location>
</feature>
<sequence>MTQVQDHTPIDADIREVLKAHARLSVDALELDADADLYQAGMSSHASVNVMLALEGRFDLEFPDSMLNRAVFASIAAIRGAVLELQAA</sequence>
<dbReference type="SUPFAM" id="SSF47336">
    <property type="entry name" value="ACP-like"/>
    <property type="match status" value="1"/>
</dbReference>
<dbReference type="OrthoDB" id="7284767at2"/>